<organism evidence="2 4">
    <name type="scientific">Hymenobacter humi</name>
    <dbReference type="NCBI Taxonomy" id="1411620"/>
    <lineage>
        <taxon>Bacteria</taxon>
        <taxon>Pseudomonadati</taxon>
        <taxon>Bacteroidota</taxon>
        <taxon>Cytophagia</taxon>
        <taxon>Cytophagales</taxon>
        <taxon>Hymenobacteraceae</taxon>
        <taxon>Hymenobacter</taxon>
    </lineage>
</organism>
<dbReference type="EMBL" id="JBHTEK010000006">
    <property type="protein sequence ID" value="MFC7671245.1"/>
    <property type="molecule type" value="Genomic_DNA"/>
</dbReference>
<evidence type="ECO:0000256" key="1">
    <source>
        <dbReference type="SAM" id="MobiDB-lite"/>
    </source>
</evidence>
<feature type="region of interest" description="Disordered" evidence="1">
    <location>
        <begin position="1"/>
        <end position="32"/>
    </location>
</feature>
<protein>
    <submittedName>
        <fullName evidence="2">Uncharacterized protein</fullName>
    </submittedName>
</protein>
<accession>A0ABW2UDI8</accession>
<dbReference type="EMBL" id="JBHTEK010000006">
    <property type="protein sequence ID" value="MFC7671094.1"/>
    <property type="molecule type" value="Genomic_DNA"/>
</dbReference>
<reference evidence="2" key="1">
    <citation type="journal article" date="2014" name="Int. J. Syst. Evol. Microbiol.">
        <title>Complete genome of a new Firmicutes species belonging to the dominant human colonic microbiota ('Ruminococcus bicirculans') reveals two chromosomes and a selective capacity to utilize plant glucans.</title>
        <authorList>
            <consortium name="NISC Comparative Sequencing Program"/>
            <person name="Wegmann U."/>
            <person name="Louis P."/>
            <person name="Goesmann A."/>
            <person name="Henrissat B."/>
            <person name="Duncan S.H."/>
            <person name="Flint H.J."/>
        </authorList>
    </citation>
    <scope>NUCLEOTIDE SEQUENCE</scope>
    <source>
        <strain evidence="2">JCM 19635</strain>
    </source>
</reference>
<proteinExistence type="predicted"/>
<dbReference type="Proteomes" id="UP001596513">
    <property type="component" value="Unassembled WGS sequence"/>
</dbReference>
<reference evidence="4" key="2">
    <citation type="journal article" date="2019" name="Int. J. Syst. Evol. Microbiol.">
        <title>The Global Catalogue of Microorganisms (GCM) 10K type strain sequencing project: providing services to taxonomists for standard genome sequencing and annotation.</title>
        <authorList>
            <consortium name="The Broad Institute Genomics Platform"/>
            <consortium name="The Broad Institute Genome Sequencing Center for Infectious Disease"/>
            <person name="Wu L."/>
            <person name="Ma J."/>
        </authorList>
    </citation>
    <scope>NUCLEOTIDE SEQUENCE [LARGE SCALE GENOMIC DNA]</scope>
    <source>
        <strain evidence="4">JCM 19635</strain>
    </source>
</reference>
<evidence type="ECO:0000313" key="4">
    <source>
        <dbReference type="Proteomes" id="UP001596513"/>
    </source>
</evidence>
<feature type="compositionally biased region" description="Polar residues" evidence="1">
    <location>
        <begin position="10"/>
        <end position="27"/>
    </location>
</feature>
<comment type="caution">
    <text evidence="2">The sequence shown here is derived from an EMBL/GenBank/DDBJ whole genome shotgun (WGS) entry which is preliminary data.</text>
</comment>
<evidence type="ECO:0000313" key="2">
    <source>
        <dbReference type="EMBL" id="MFC7671094.1"/>
    </source>
</evidence>
<gene>
    <name evidence="2" type="ORF">ACFQT0_29640</name>
    <name evidence="3" type="ORF">ACFQT0_30475</name>
</gene>
<reference evidence="2" key="3">
    <citation type="submission" date="2024-09" db="EMBL/GenBank/DDBJ databases">
        <authorList>
            <person name="Sun Q."/>
            <person name="Mori K."/>
        </authorList>
    </citation>
    <scope>NUCLEOTIDE SEQUENCE</scope>
    <source>
        <strain evidence="2">JCM 19635</strain>
    </source>
</reference>
<keyword evidence="4" id="KW-1185">Reference proteome</keyword>
<sequence length="104" mass="11052">MPAPACPGRSNGNGLRSPQGQSRTSFCQKKLQTEQVAPQAAKQQVSQEKLPPLDLALGADFGDLYFGLLFPAGQPTINPARGPDLARAQAFANHPNKAPPVRFS</sequence>
<dbReference type="RefSeq" id="WP_380206993.1">
    <property type="nucleotide sequence ID" value="NZ_JBHTEK010000006.1"/>
</dbReference>
<evidence type="ECO:0000313" key="3">
    <source>
        <dbReference type="EMBL" id="MFC7671245.1"/>
    </source>
</evidence>
<name>A0ABW2UDI8_9BACT</name>